<dbReference type="FunFam" id="3.30.565.10:FF:000006">
    <property type="entry name" value="Sensor histidine kinase WalK"/>
    <property type="match status" value="1"/>
</dbReference>
<dbReference type="SUPFAM" id="SSF55785">
    <property type="entry name" value="PYP-like sensor domain (PAS domain)"/>
    <property type="match status" value="4"/>
</dbReference>
<evidence type="ECO:0000259" key="7">
    <source>
        <dbReference type="PROSITE" id="PS50109"/>
    </source>
</evidence>
<evidence type="ECO:0000256" key="1">
    <source>
        <dbReference type="ARBA" id="ARBA00000085"/>
    </source>
</evidence>
<evidence type="ECO:0000256" key="5">
    <source>
        <dbReference type="ARBA" id="ARBA00022777"/>
    </source>
</evidence>
<dbReference type="InterPro" id="IPR036097">
    <property type="entry name" value="HisK_dim/P_sf"/>
</dbReference>
<feature type="domain" description="Histidine kinase" evidence="7">
    <location>
        <begin position="680"/>
        <end position="908"/>
    </location>
</feature>
<keyword evidence="6" id="KW-0175">Coiled coil</keyword>
<dbReference type="InterPro" id="IPR052162">
    <property type="entry name" value="Sensor_kinase/Photoreceptor"/>
</dbReference>
<dbReference type="Gene3D" id="3.30.450.20">
    <property type="entry name" value="PAS domain"/>
    <property type="match status" value="5"/>
</dbReference>
<dbReference type="KEGG" id="stae:HNV11_13835"/>
<dbReference type="InterPro" id="IPR035965">
    <property type="entry name" value="PAS-like_dom_sf"/>
</dbReference>
<dbReference type="EMBL" id="CP053435">
    <property type="protein sequence ID" value="QJW90379.1"/>
    <property type="molecule type" value="Genomic_DNA"/>
</dbReference>
<dbReference type="PRINTS" id="PR00344">
    <property type="entry name" value="BCTRLSENSOR"/>
</dbReference>
<dbReference type="SMART" id="SM00091">
    <property type="entry name" value="PAS"/>
    <property type="match status" value="3"/>
</dbReference>
<dbReference type="Gene3D" id="3.30.565.10">
    <property type="entry name" value="Histidine kinase-like ATPase, C-terminal domain"/>
    <property type="match status" value="1"/>
</dbReference>
<proteinExistence type="predicted"/>
<keyword evidence="5" id="KW-0418">Kinase</keyword>
<dbReference type="Proteomes" id="UP000502756">
    <property type="component" value="Chromosome"/>
</dbReference>
<dbReference type="PROSITE" id="PS50112">
    <property type="entry name" value="PAS"/>
    <property type="match status" value="1"/>
</dbReference>
<evidence type="ECO:0000256" key="3">
    <source>
        <dbReference type="ARBA" id="ARBA00022553"/>
    </source>
</evidence>
<reference evidence="9 10" key="1">
    <citation type="submission" date="2020-05" db="EMBL/GenBank/DDBJ databases">
        <title>Genome sequencing of Spirosoma sp. TS118.</title>
        <authorList>
            <person name="Lee J.-H."/>
            <person name="Jeong S."/>
            <person name="Zhao L."/>
            <person name="Jung J.-H."/>
            <person name="Kim M.-K."/>
            <person name="Lim S."/>
        </authorList>
    </citation>
    <scope>NUCLEOTIDE SEQUENCE [LARGE SCALE GENOMIC DNA]</scope>
    <source>
        <strain evidence="9 10">TS118</strain>
    </source>
</reference>
<name>A0A6M5Y8W9_9BACT</name>
<feature type="coiled-coil region" evidence="6">
    <location>
        <begin position="124"/>
        <end position="151"/>
    </location>
</feature>
<protein>
    <recommendedName>
        <fullName evidence="2">histidine kinase</fullName>
        <ecNumber evidence="2">2.7.13.3</ecNumber>
    </recommendedName>
</protein>
<dbReference type="Pfam" id="PF08448">
    <property type="entry name" value="PAS_4"/>
    <property type="match status" value="3"/>
</dbReference>
<dbReference type="AlphaFoldDB" id="A0A6M5Y8W9"/>
<dbReference type="Pfam" id="PF02518">
    <property type="entry name" value="HATPase_c"/>
    <property type="match status" value="1"/>
</dbReference>
<dbReference type="InterPro" id="IPR000014">
    <property type="entry name" value="PAS"/>
</dbReference>
<comment type="catalytic activity">
    <reaction evidence="1">
        <text>ATP + protein L-histidine = ADP + protein N-phospho-L-histidine.</text>
        <dbReference type="EC" id="2.7.13.3"/>
    </reaction>
</comment>
<dbReference type="Pfam" id="PF00512">
    <property type="entry name" value="HisKA"/>
    <property type="match status" value="1"/>
</dbReference>
<evidence type="ECO:0000256" key="2">
    <source>
        <dbReference type="ARBA" id="ARBA00012438"/>
    </source>
</evidence>
<dbReference type="PANTHER" id="PTHR43304">
    <property type="entry name" value="PHYTOCHROME-LIKE PROTEIN CPH1"/>
    <property type="match status" value="1"/>
</dbReference>
<accession>A0A6M5Y8W9</accession>
<evidence type="ECO:0000313" key="9">
    <source>
        <dbReference type="EMBL" id="QJW90379.1"/>
    </source>
</evidence>
<dbReference type="InterPro" id="IPR003661">
    <property type="entry name" value="HisK_dim/P_dom"/>
</dbReference>
<dbReference type="Gene3D" id="1.10.287.130">
    <property type="match status" value="1"/>
</dbReference>
<evidence type="ECO:0000256" key="6">
    <source>
        <dbReference type="SAM" id="Coils"/>
    </source>
</evidence>
<sequence>MSADLRTTFPTLSSSALADILDNLPHGVLAFAAIRGQNNQIEDYRIIYHNPLGLRYLGRTAEALQHQPLFQWSPYARSMAEQLLRVVEQEEPFAFQHYTNHSNRWLEAQVRPMGDGFLASIQDITDLKEAKQLLENQNIALQKSIEHATQEHLLLDSVINTSPNSITVERAIRDEAGTIVDFQAILINQAALTLGQHTEADVLSKPISELNPMFKPSGLLAAYRAVVETGKPLTATFFYPPLSKHLDLLATRMDADHIVVLFSDVTEAHQTARALHHQNELLAGVLQASASAIFVFDAVHDEANALINFRITLANEAYVAIAGQRREEMVGMLLTDIYPETKERGLWHHYVNVYQTGQTFRGSHFFPDVQKWFDITINKLGDGLVATFNDITEARLTARQIEEQAKLFDEILANAINGLSVLEAIRDENGTAVDLRYLRVAQANSALTGLPKDQYLSRSLRSLFPFVTRTAFWPAFQNVLASGVPERFELHYQGDGYDNYLDNCLARLDENRLIWVYSVINDQKQAEFEARRQAQRTADILNGAINGILLVKALPEDTMPPTDFMLSAANRAASTILSVPINELVGKRMSEVFPAYREMGFQALYLAALATNEPQRAELFYQDERGISGYYDVSAVRQAGNGIVITFMDISDRKSLEQQREQLVTELERSNADLEQFAYIASHDLQDPLRKIQAFGELLLEQYEHLLPGNGQDMVRRMQSSAERMSILIRDLLAYSRLSLKPESVQGVNLRQIITDIQTDLETTIQEKSAQLIVTNLPVLHGNPIQLRQLFQNLISNALKFSQPGIQPQVTIKARTLSFEDIPATIPHHKQQSWVAIDVIDNGIGFEAQHQERIFQLFERLQSRHKYAGTGIGLAICRKVAENHGGTVLARSQPGKGATFTVYLPTEPS</sequence>
<evidence type="ECO:0000259" key="8">
    <source>
        <dbReference type="PROSITE" id="PS50112"/>
    </source>
</evidence>
<dbReference type="SMART" id="SM00387">
    <property type="entry name" value="HATPase_c"/>
    <property type="match status" value="1"/>
</dbReference>
<evidence type="ECO:0000256" key="4">
    <source>
        <dbReference type="ARBA" id="ARBA00022679"/>
    </source>
</evidence>
<dbReference type="InterPro" id="IPR004358">
    <property type="entry name" value="Sig_transdc_His_kin-like_C"/>
</dbReference>
<dbReference type="InterPro" id="IPR036890">
    <property type="entry name" value="HATPase_C_sf"/>
</dbReference>
<dbReference type="SUPFAM" id="SSF55874">
    <property type="entry name" value="ATPase domain of HSP90 chaperone/DNA topoisomerase II/histidine kinase"/>
    <property type="match status" value="1"/>
</dbReference>
<evidence type="ECO:0000313" key="10">
    <source>
        <dbReference type="Proteomes" id="UP000502756"/>
    </source>
</evidence>
<organism evidence="9 10">
    <name type="scientific">Spirosoma taeanense</name>
    <dbReference type="NCBI Taxonomy" id="2735870"/>
    <lineage>
        <taxon>Bacteria</taxon>
        <taxon>Pseudomonadati</taxon>
        <taxon>Bacteroidota</taxon>
        <taxon>Cytophagia</taxon>
        <taxon>Cytophagales</taxon>
        <taxon>Cytophagaceae</taxon>
        <taxon>Spirosoma</taxon>
    </lineage>
</organism>
<dbReference type="PROSITE" id="PS50109">
    <property type="entry name" value="HIS_KIN"/>
    <property type="match status" value="1"/>
</dbReference>
<dbReference type="EC" id="2.7.13.3" evidence="2"/>
<dbReference type="GO" id="GO:0000155">
    <property type="term" value="F:phosphorelay sensor kinase activity"/>
    <property type="evidence" value="ECO:0007669"/>
    <property type="project" value="InterPro"/>
</dbReference>
<gene>
    <name evidence="9" type="ORF">HNV11_13835</name>
</gene>
<feature type="domain" description="PAS" evidence="8">
    <location>
        <begin position="278"/>
        <end position="343"/>
    </location>
</feature>
<dbReference type="CDD" id="cd00082">
    <property type="entry name" value="HisKA"/>
    <property type="match status" value="1"/>
</dbReference>
<keyword evidence="4" id="KW-0808">Transferase</keyword>
<dbReference type="InterPro" id="IPR005467">
    <property type="entry name" value="His_kinase_dom"/>
</dbReference>
<keyword evidence="10" id="KW-1185">Reference proteome</keyword>
<dbReference type="RefSeq" id="WP_171740223.1">
    <property type="nucleotide sequence ID" value="NZ_CP053435.1"/>
</dbReference>
<dbReference type="SUPFAM" id="SSF47384">
    <property type="entry name" value="Homodimeric domain of signal transducing histidine kinase"/>
    <property type="match status" value="1"/>
</dbReference>
<dbReference type="SMART" id="SM00388">
    <property type="entry name" value="HisKA"/>
    <property type="match status" value="1"/>
</dbReference>
<dbReference type="InterPro" id="IPR013656">
    <property type="entry name" value="PAS_4"/>
</dbReference>
<keyword evidence="3" id="KW-0597">Phosphoprotein</keyword>
<dbReference type="InterPro" id="IPR003594">
    <property type="entry name" value="HATPase_dom"/>
</dbReference>
<dbReference type="PANTHER" id="PTHR43304:SF1">
    <property type="entry name" value="PAC DOMAIN-CONTAINING PROTEIN"/>
    <property type="match status" value="1"/>
</dbReference>